<name>A0ABW6AJW0_9BACT</name>
<dbReference type="Pfam" id="PF01526">
    <property type="entry name" value="DDE_Tnp_Tn3"/>
    <property type="match status" value="1"/>
</dbReference>
<feature type="domain" description="Tn3 transposase DDE" evidence="1">
    <location>
        <begin position="18"/>
        <end position="146"/>
    </location>
</feature>
<evidence type="ECO:0000313" key="3">
    <source>
        <dbReference type="Proteomes" id="UP001597512"/>
    </source>
</evidence>
<dbReference type="EMBL" id="JBHUOM010000006">
    <property type="protein sequence ID" value="MFD2934728.1"/>
    <property type="molecule type" value="Genomic_DNA"/>
</dbReference>
<keyword evidence="3" id="KW-1185">Reference proteome</keyword>
<accession>A0ABW6AJW0</accession>
<reference evidence="3" key="1">
    <citation type="journal article" date="2019" name="Int. J. Syst. Evol. Microbiol.">
        <title>The Global Catalogue of Microorganisms (GCM) 10K type strain sequencing project: providing services to taxonomists for standard genome sequencing and annotation.</title>
        <authorList>
            <consortium name="The Broad Institute Genomics Platform"/>
            <consortium name="The Broad Institute Genome Sequencing Center for Infectious Disease"/>
            <person name="Wu L."/>
            <person name="Ma J."/>
        </authorList>
    </citation>
    <scope>NUCLEOTIDE SEQUENCE [LARGE SCALE GENOMIC DNA]</scope>
    <source>
        <strain evidence="3">KCTC 52490</strain>
    </source>
</reference>
<dbReference type="InterPro" id="IPR002513">
    <property type="entry name" value="Tn3_Tnp_DDE_dom"/>
</dbReference>
<proteinExistence type="predicted"/>
<organism evidence="2 3">
    <name type="scientific">Spirosoma flavum</name>
    <dbReference type="NCBI Taxonomy" id="2048557"/>
    <lineage>
        <taxon>Bacteria</taxon>
        <taxon>Pseudomonadati</taxon>
        <taxon>Bacteroidota</taxon>
        <taxon>Cytophagia</taxon>
        <taxon>Cytophagales</taxon>
        <taxon>Cytophagaceae</taxon>
        <taxon>Spirosoma</taxon>
    </lineage>
</organism>
<protein>
    <submittedName>
        <fullName evidence="2">Tn3 family transposase</fullName>
    </submittedName>
</protein>
<gene>
    <name evidence="2" type="ORF">ACFS25_13110</name>
</gene>
<evidence type="ECO:0000313" key="2">
    <source>
        <dbReference type="EMBL" id="MFD2934728.1"/>
    </source>
</evidence>
<evidence type="ECO:0000259" key="1">
    <source>
        <dbReference type="Pfam" id="PF01526"/>
    </source>
</evidence>
<dbReference type="Proteomes" id="UP001597512">
    <property type="component" value="Unassembled WGS sequence"/>
</dbReference>
<comment type="caution">
    <text evidence="2">The sequence shown here is derived from an EMBL/GenBank/DDBJ whole genome shotgun (WGS) entry which is preliminary data.</text>
</comment>
<dbReference type="RefSeq" id="WP_381501275.1">
    <property type="nucleotide sequence ID" value="NZ_JBHUOM010000006.1"/>
</dbReference>
<sequence>MLRHRLFSNGLTAQAALSYARQHPLYKALKDLGRLYKTEYILRYIDQPEIRESVEGMLTKVEHSNKFSSAVTLGNNQAFGWQTQQEGQIADGCKRLIMNAINFYNLLYLTEKICGCATEPEREDLLKTTLQSSTHTWHHINLAGEYDFSELVLPDVVFDLEALMQFTLPGNIRRR</sequence>